<gene>
    <name evidence="2" type="ORF">Sru01_44700</name>
</gene>
<evidence type="ECO:0000256" key="1">
    <source>
        <dbReference type="SAM" id="MobiDB-lite"/>
    </source>
</evidence>
<feature type="compositionally biased region" description="Basic and acidic residues" evidence="1">
    <location>
        <begin position="1"/>
        <end position="17"/>
    </location>
</feature>
<dbReference type="EMBL" id="BOOU01000058">
    <property type="protein sequence ID" value="GII79488.1"/>
    <property type="molecule type" value="Genomic_DNA"/>
</dbReference>
<name>A0A919R566_9ACTN</name>
<evidence type="ECO:0000313" key="3">
    <source>
        <dbReference type="Proteomes" id="UP000655287"/>
    </source>
</evidence>
<comment type="caution">
    <text evidence="2">The sequence shown here is derived from an EMBL/GenBank/DDBJ whole genome shotgun (WGS) entry which is preliminary data.</text>
</comment>
<evidence type="ECO:0000313" key="2">
    <source>
        <dbReference type="EMBL" id="GII79488.1"/>
    </source>
</evidence>
<feature type="region of interest" description="Disordered" evidence="1">
    <location>
        <begin position="1"/>
        <end position="52"/>
    </location>
</feature>
<protein>
    <submittedName>
        <fullName evidence="2">Uncharacterized protein</fullName>
    </submittedName>
</protein>
<dbReference type="AlphaFoldDB" id="A0A919R566"/>
<proteinExistence type="predicted"/>
<accession>A0A919R566</accession>
<keyword evidence="3" id="KW-1185">Reference proteome</keyword>
<dbReference type="Proteomes" id="UP000655287">
    <property type="component" value="Unassembled WGS sequence"/>
</dbReference>
<reference evidence="2" key="1">
    <citation type="submission" date="2021-01" db="EMBL/GenBank/DDBJ databases">
        <title>Whole genome shotgun sequence of Sphaerisporangium rufum NBRC 109079.</title>
        <authorList>
            <person name="Komaki H."/>
            <person name="Tamura T."/>
        </authorList>
    </citation>
    <scope>NUCLEOTIDE SEQUENCE</scope>
    <source>
        <strain evidence="2">NBRC 109079</strain>
    </source>
</reference>
<organism evidence="2 3">
    <name type="scientific">Sphaerisporangium rufum</name>
    <dbReference type="NCBI Taxonomy" id="1381558"/>
    <lineage>
        <taxon>Bacteria</taxon>
        <taxon>Bacillati</taxon>
        <taxon>Actinomycetota</taxon>
        <taxon>Actinomycetes</taxon>
        <taxon>Streptosporangiales</taxon>
        <taxon>Streptosporangiaceae</taxon>
        <taxon>Sphaerisporangium</taxon>
    </lineage>
</organism>
<sequence>MGDRVGVHLADRQDATRPGRTQPPGRYYRPVRPWRNPPAGQKPPSVPDSSAPAAVLWGFRGRG</sequence>